<sequence length="444" mass="48258">MRLWKHNFRGKTLITAITMASCQAFLLLGFDQGVMSGIIGAQNRFGRDFNKPDAAMQGNITALGSDVRTMLMAGGAIMVIGTVILGSSYTIAQLIAGRIITGIGNGMNSSTAPVYQSECSPAGIRGALLTLQGAVTILGVVIAYWMDYGTSFTESSFQWRFPLSFQSVFAVCLILQIIGLPETPRWLVQHDRHEEARAVIAAIEDKPLFAGLFTNGETQNLRRLLLTISIELGQQFTDSNMINYYAPVLIEENMGMSRNLALVLSGAAQCTYLVGSAIPVLLMDRFGRRTLLMVCSAGLCLCFVMVSILLSLEREGAAYGATAFIFVFQLFYGVGWLPVPWFYPAEISTTRVRTKMQAIASGWNWMAVFAVVKITPIAFANIGWKTFIIFAGLELEDIPLLFAKGGVTGGVLTSKGGRTVTPGQHARDVQGDRKVEVQEVETAA</sequence>
<dbReference type="PANTHER" id="PTHR48022">
    <property type="entry name" value="PLASTIDIC GLUCOSE TRANSPORTER 4"/>
    <property type="match status" value="1"/>
</dbReference>
<keyword evidence="9" id="KW-1185">Reference proteome</keyword>
<dbReference type="Proteomes" id="UP000653565">
    <property type="component" value="Unassembled WGS sequence"/>
</dbReference>
<comment type="similarity">
    <text evidence="2">Belongs to the major facilitator superfamily. Sugar transporter (TC 2.A.1.1) family.</text>
</comment>
<comment type="caution">
    <text evidence="8">The sequence shown here is derived from an EMBL/GenBank/DDBJ whole genome shotgun (WGS) entry which is preliminary data.</text>
</comment>
<feature type="transmembrane region" description="Helical" evidence="6">
    <location>
        <begin position="289"/>
        <end position="310"/>
    </location>
</feature>
<dbReference type="InterPro" id="IPR036259">
    <property type="entry name" value="MFS_trans_sf"/>
</dbReference>
<organism evidence="8 9">
    <name type="scientific">Aspergillus fumigatiaffinis</name>
    <dbReference type="NCBI Taxonomy" id="340414"/>
    <lineage>
        <taxon>Eukaryota</taxon>
        <taxon>Fungi</taxon>
        <taxon>Dikarya</taxon>
        <taxon>Ascomycota</taxon>
        <taxon>Pezizomycotina</taxon>
        <taxon>Eurotiomycetes</taxon>
        <taxon>Eurotiomycetidae</taxon>
        <taxon>Eurotiales</taxon>
        <taxon>Aspergillaceae</taxon>
        <taxon>Aspergillus</taxon>
        <taxon>Aspergillus subgen. Fumigati</taxon>
    </lineage>
</organism>
<dbReference type="InterPro" id="IPR050360">
    <property type="entry name" value="MFS_Sugar_Transporters"/>
</dbReference>
<dbReference type="PROSITE" id="PS50850">
    <property type="entry name" value="MFS"/>
    <property type="match status" value="1"/>
</dbReference>
<dbReference type="PROSITE" id="PS00217">
    <property type="entry name" value="SUGAR_TRANSPORT_2"/>
    <property type="match status" value="1"/>
</dbReference>
<feature type="transmembrane region" description="Helical" evidence="6">
    <location>
        <begin position="161"/>
        <end position="180"/>
    </location>
</feature>
<protein>
    <recommendedName>
        <fullName evidence="7">Major facilitator superfamily (MFS) profile domain-containing protein</fullName>
    </recommendedName>
</protein>
<dbReference type="PANTHER" id="PTHR48022:SF28">
    <property type="entry name" value="MAJOR FACILITATOR SUPERFAMILY (MFS) PROFILE DOMAIN-CONTAINING PROTEIN-RELATED"/>
    <property type="match status" value="1"/>
</dbReference>
<dbReference type="Pfam" id="PF00083">
    <property type="entry name" value="Sugar_tr"/>
    <property type="match status" value="1"/>
</dbReference>
<feature type="transmembrane region" description="Helical" evidence="6">
    <location>
        <begin position="363"/>
        <end position="384"/>
    </location>
</feature>
<dbReference type="EMBL" id="JAAAPX010000348">
    <property type="protein sequence ID" value="KAF4225785.1"/>
    <property type="molecule type" value="Genomic_DNA"/>
</dbReference>
<evidence type="ECO:0000256" key="6">
    <source>
        <dbReference type="SAM" id="Phobius"/>
    </source>
</evidence>
<evidence type="ECO:0000256" key="2">
    <source>
        <dbReference type="ARBA" id="ARBA00010992"/>
    </source>
</evidence>
<evidence type="ECO:0000256" key="3">
    <source>
        <dbReference type="ARBA" id="ARBA00022692"/>
    </source>
</evidence>
<dbReference type="AlphaFoldDB" id="A0A8H4GPH9"/>
<reference evidence="8" key="2">
    <citation type="submission" date="2020-04" db="EMBL/GenBank/DDBJ databases">
        <authorList>
            <person name="Santos R.A.C."/>
            <person name="Steenwyk J.L."/>
            <person name="Rivero-Menendez O."/>
            <person name="Mead M.E."/>
            <person name="Silva L.P."/>
            <person name="Bastos R.W."/>
            <person name="Alastruey-Izquierdo A."/>
            <person name="Goldman G.H."/>
            <person name="Rokas A."/>
        </authorList>
    </citation>
    <scope>NUCLEOTIDE SEQUENCE</scope>
    <source>
        <strain evidence="8">CNM-CM6805</strain>
    </source>
</reference>
<gene>
    <name evidence="8" type="ORF">CNMCM6805_005986</name>
</gene>
<dbReference type="SUPFAM" id="SSF103473">
    <property type="entry name" value="MFS general substrate transporter"/>
    <property type="match status" value="1"/>
</dbReference>
<reference evidence="8" key="1">
    <citation type="journal article" date="2020" name="bioRxiv">
        <title>Genomic and phenotypic heterogeneity of clinical isolates of the human pathogens Aspergillus fumigatus, Aspergillus lentulus and Aspergillus fumigatiaffinis.</title>
        <authorList>
            <person name="dos Santos R.A.C."/>
            <person name="Steenwyk J.L."/>
            <person name="Rivero-Menendez O."/>
            <person name="Mead M.E."/>
            <person name="Silva L.P."/>
            <person name="Bastos R.W."/>
            <person name="Alastruey-Izquierdo A."/>
            <person name="Goldman G.H."/>
            <person name="Rokas A."/>
        </authorList>
    </citation>
    <scope>NUCLEOTIDE SEQUENCE</scope>
    <source>
        <strain evidence="8">CNM-CM6805</strain>
    </source>
</reference>
<accession>A0A8H4GPH9</accession>
<keyword evidence="5 6" id="KW-0472">Membrane</keyword>
<dbReference type="InterPro" id="IPR005828">
    <property type="entry name" value="MFS_sugar_transport-like"/>
</dbReference>
<feature type="domain" description="Major facilitator superfamily (MFS) profile" evidence="7">
    <location>
        <begin position="1"/>
        <end position="409"/>
    </location>
</feature>
<feature type="transmembrane region" description="Helical" evidence="6">
    <location>
        <begin position="12"/>
        <end position="30"/>
    </location>
</feature>
<evidence type="ECO:0000256" key="5">
    <source>
        <dbReference type="ARBA" id="ARBA00023136"/>
    </source>
</evidence>
<feature type="transmembrane region" description="Helical" evidence="6">
    <location>
        <begin position="317"/>
        <end position="343"/>
    </location>
</feature>
<comment type="subcellular location">
    <subcellularLocation>
        <location evidence="1">Membrane</location>
        <topology evidence="1">Multi-pass membrane protein</topology>
    </subcellularLocation>
</comment>
<evidence type="ECO:0000313" key="8">
    <source>
        <dbReference type="EMBL" id="KAF4225785.1"/>
    </source>
</evidence>
<dbReference type="GO" id="GO:0005351">
    <property type="term" value="F:carbohydrate:proton symporter activity"/>
    <property type="evidence" value="ECO:0007669"/>
    <property type="project" value="TreeGrafter"/>
</dbReference>
<proteinExistence type="inferred from homology"/>
<dbReference type="InterPro" id="IPR020846">
    <property type="entry name" value="MFS_dom"/>
</dbReference>
<name>A0A8H4GPH9_9EURO</name>
<dbReference type="Gene3D" id="1.20.1250.20">
    <property type="entry name" value="MFS general substrate transporter like domains"/>
    <property type="match status" value="2"/>
</dbReference>
<evidence type="ECO:0000259" key="7">
    <source>
        <dbReference type="PROSITE" id="PS50850"/>
    </source>
</evidence>
<evidence type="ECO:0000256" key="4">
    <source>
        <dbReference type="ARBA" id="ARBA00022989"/>
    </source>
</evidence>
<dbReference type="PROSITE" id="PS51257">
    <property type="entry name" value="PROKAR_LIPOPROTEIN"/>
    <property type="match status" value="1"/>
</dbReference>
<keyword evidence="3 6" id="KW-0812">Transmembrane</keyword>
<dbReference type="InterPro" id="IPR005829">
    <property type="entry name" value="Sugar_transporter_CS"/>
</dbReference>
<evidence type="ECO:0000256" key="1">
    <source>
        <dbReference type="ARBA" id="ARBA00004141"/>
    </source>
</evidence>
<keyword evidence="4 6" id="KW-1133">Transmembrane helix</keyword>
<feature type="transmembrane region" description="Helical" evidence="6">
    <location>
        <begin position="71"/>
        <end position="92"/>
    </location>
</feature>
<feature type="transmembrane region" description="Helical" evidence="6">
    <location>
        <begin position="126"/>
        <end position="146"/>
    </location>
</feature>
<evidence type="ECO:0000313" key="9">
    <source>
        <dbReference type="Proteomes" id="UP000653565"/>
    </source>
</evidence>
<dbReference type="GO" id="GO:0016020">
    <property type="term" value="C:membrane"/>
    <property type="evidence" value="ECO:0007669"/>
    <property type="project" value="UniProtKB-SubCell"/>
</dbReference>